<organism evidence="4 5">
    <name type="scientific">Ranatra chinensis</name>
    <dbReference type="NCBI Taxonomy" id="642074"/>
    <lineage>
        <taxon>Eukaryota</taxon>
        <taxon>Metazoa</taxon>
        <taxon>Ecdysozoa</taxon>
        <taxon>Arthropoda</taxon>
        <taxon>Hexapoda</taxon>
        <taxon>Insecta</taxon>
        <taxon>Pterygota</taxon>
        <taxon>Neoptera</taxon>
        <taxon>Paraneoptera</taxon>
        <taxon>Hemiptera</taxon>
        <taxon>Heteroptera</taxon>
        <taxon>Panheteroptera</taxon>
        <taxon>Nepomorpha</taxon>
        <taxon>Nepidae</taxon>
        <taxon>Ranatrinae</taxon>
        <taxon>Ranatra</taxon>
    </lineage>
</organism>
<dbReference type="Gene3D" id="2.60.120.10">
    <property type="entry name" value="Jelly Rolls"/>
    <property type="match status" value="4"/>
</dbReference>
<feature type="transmembrane region" description="Helical" evidence="2">
    <location>
        <begin position="224"/>
        <end position="241"/>
    </location>
</feature>
<comment type="caution">
    <text evidence="4">The sequence shown here is derived from an EMBL/GenBank/DDBJ whole genome shotgun (WGS) entry which is preliminary data.</text>
</comment>
<gene>
    <name evidence="4" type="ORF">AAG570_001140</name>
</gene>
<dbReference type="Proteomes" id="UP001558652">
    <property type="component" value="Unassembled WGS sequence"/>
</dbReference>
<feature type="transmembrane region" description="Helical" evidence="2">
    <location>
        <begin position="148"/>
        <end position="172"/>
    </location>
</feature>
<feature type="transmembrane region" description="Helical" evidence="2">
    <location>
        <begin position="559"/>
        <end position="580"/>
    </location>
</feature>
<feature type="domain" description="Cyclic nucleotide-binding" evidence="3">
    <location>
        <begin position="333"/>
        <end position="426"/>
    </location>
</feature>
<feature type="transmembrane region" description="Helical" evidence="2">
    <location>
        <begin position="1167"/>
        <end position="1187"/>
    </location>
</feature>
<feature type="domain" description="Cyclic nucleotide-binding" evidence="3">
    <location>
        <begin position="1846"/>
        <end position="1949"/>
    </location>
</feature>
<feature type="transmembrane region" description="Helical" evidence="2">
    <location>
        <begin position="109"/>
        <end position="127"/>
    </location>
</feature>
<dbReference type="InterPro" id="IPR000595">
    <property type="entry name" value="cNMP-bd_dom"/>
</dbReference>
<keyword evidence="5" id="KW-1185">Reference proteome</keyword>
<feature type="transmembrane region" description="Helical" evidence="2">
    <location>
        <begin position="778"/>
        <end position="804"/>
    </location>
</feature>
<dbReference type="PANTHER" id="PTHR45638">
    <property type="entry name" value="CYCLIC NUCLEOTIDE-GATED CATION CHANNEL SUBUNIT A"/>
    <property type="match status" value="1"/>
</dbReference>
<dbReference type="InterPro" id="IPR050866">
    <property type="entry name" value="CNG_cation_channel"/>
</dbReference>
<dbReference type="InterPro" id="IPR018490">
    <property type="entry name" value="cNMP-bd_dom_sf"/>
</dbReference>
<dbReference type="SMART" id="SM00100">
    <property type="entry name" value="cNMP"/>
    <property type="match status" value="3"/>
</dbReference>
<dbReference type="InterPro" id="IPR014710">
    <property type="entry name" value="RmlC-like_jellyroll"/>
</dbReference>
<feature type="domain" description="Cyclic nucleotide-binding" evidence="3">
    <location>
        <begin position="1395"/>
        <end position="1511"/>
    </location>
</feature>
<feature type="transmembrane region" description="Helical" evidence="2">
    <location>
        <begin position="12"/>
        <end position="34"/>
    </location>
</feature>
<feature type="transmembrane region" description="Helical" evidence="2">
    <location>
        <begin position="1074"/>
        <end position="1095"/>
    </location>
</feature>
<keyword evidence="1" id="KW-0407">Ion channel</keyword>
<feature type="transmembrane region" description="Helical" evidence="2">
    <location>
        <begin position="592"/>
        <end position="612"/>
    </location>
</feature>
<dbReference type="PROSITE" id="PS50042">
    <property type="entry name" value="CNMP_BINDING_3"/>
    <property type="match status" value="4"/>
</dbReference>
<feature type="transmembrane region" description="Helical" evidence="2">
    <location>
        <begin position="693"/>
        <end position="713"/>
    </location>
</feature>
<feature type="domain" description="Cyclic nucleotide-binding" evidence="3">
    <location>
        <begin position="883"/>
        <end position="982"/>
    </location>
</feature>
<feature type="transmembrane region" description="Helical" evidence="2">
    <location>
        <begin position="86"/>
        <end position="103"/>
    </location>
</feature>
<feature type="transmembrane region" description="Helical" evidence="2">
    <location>
        <begin position="1631"/>
        <end position="1656"/>
    </location>
</feature>
<evidence type="ECO:0000259" key="3">
    <source>
        <dbReference type="PROSITE" id="PS50042"/>
    </source>
</evidence>
<evidence type="ECO:0000313" key="5">
    <source>
        <dbReference type="Proteomes" id="UP001558652"/>
    </source>
</evidence>
<proteinExistence type="predicted"/>
<feature type="transmembrane region" description="Helical" evidence="2">
    <location>
        <begin position="1199"/>
        <end position="1222"/>
    </location>
</feature>
<evidence type="ECO:0000256" key="1">
    <source>
        <dbReference type="ARBA" id="ARBA00023286"/>
    </source>
</evidence>
<feature type="transmembrane region" description="Helical" evidence="2">
    <location>
        <begin position="1292"/>
        <end position="1312"/>
    </location>
</feature>
<keyword evidence="2" id="KW-1133">Transmembrane helix</keyword>
<name>A0ABD0YZ58_9HEMI</name>
<feature type="transmembrane region" description="Helical" evidence="2">
    <location>
        <begin position="1550"/>
        <end position="1570"/>
    </location>
</feature>
<sequence length="1978" mass="229664">MRKGNLGWRHIIFLPFNPYWQFAYSVFILTSLYLDLYGLLCLGHVVNMLFIYMIGWIVFFVDASLMTVHKLWGRVARAYHYPTKSWFIIGFTWFTVIPIRYFHVLFSSSTNLTVVEATTILFVHVLRSHRMFMFLKELSYYIGVNQKFITVLAFNMILLVAVNFFAIIWILIQHDRIQKGQPNDWEKYFESRGQFTPEVQYFSALATVFQYYLKNVVINTYENYFPWQLLNIVIMVVGLVYRDLIVPSKLILFHIKSDSHQVQYRTHMKFVRRQLKNLGASAVMEKKVLKYYSDFWIICRGLKEEEFLETLPLCMQKNICLDLNWDPIQHSRALRFCQISFKREISLKIRSEFLRPGDYIFKKENLKKKMYYLVSGVAQLMSDLDGKSPLLSFSSGTVFGGVYTTLPSVSVSDIRCATYCEIREIDMFETFTTIRKYPWEVKPFRIRVFDRIRAAETMMSLRNKLENKRINFYSYQMAQENKLKWLKRRWRTLAAAKRRVEGGEEALAVVETVPVDPTHTSRFLDLIVLSDEMELKQDRFCLRCKWPYVIDPASNFLQVWQLLTTVFIAVETFFLPYYVAFRPAIPEFFRRYLLFMTYMYIVDIYIIFSTAVKTQHSIIVEPMAIIRHRLKSLSCLLEIFSALPIGLSLWLFGSDDRFSSLMELLRLIKFWRIPKYLLFLESDLRNNILLIRLVRHFICLCAIIYFTACFLYLEACYRGECNDDSWIGDAKRQLSKLDNLEEVTCFISPFKYALFFAVSLCLRAHLTTVYLYSLLDVALMMVITLVMVNGIAYAFGQIAATAILERQLKSDYFDLLKRVDIFFSKNPITTNTKNCIDSYLRLQWEYNMACDINFKTGVFDGASSDLKDEISLGIIRILITVPLFAGEASKMSSFVKKTAENARLHVLPRNVTLVYGGMKASSLNIIKRGYCRMTSHHKDDMERWPDGVLLGEGSCFPVPELLSNLPSIVTVRTATECEVVTIKVEDLVKSIRVNRAVNKDINAAIASFPAVKEMYEECLVDQWLPLPRVHRPNFHGQDVNSLPWDKKSFLSYVVLGYTIAPDGDIAFYWEMFKVGLTVISANYFTLYFTLLFPSFPVQSYILAWIFDFCGLLDMYVRCRISYYNEEGLLIENPKMVLKNYLRHSFVVDLLSIIPLHAMVLDRPDSDWAWLIITCAKLLPFYRVFAFYNFLKQDHKVNKYLVFFTMYVVCFVTVLNVASNALAQYACYFRYEMVGSDRRSRVFRSVDCWPGAFSGLTAVTSPYNILAASAYTLLCMYTVSPCPLLPNETSKDMTLLVIISIATLMACLSFRIATCRLVTTGDRGYVDYIEDVSSFMKFVGKEASSGLRMLSLDFCQHVWTYKQDKVVRTAVERAHPSIRRAVFRDMYSAQLRQVSVFNGADASFFTALAAKVVEFYATKSSVVCDKYDLNDSIYFITKGEVEVIVSEAFPGIPLGVGGVFGSFRESGKHRQMFKFVAKVRTRFLVVKTEDFYELLQSSQYVKKKFVSAIQPHKEYLEGAQTFEFRPQEPTSAPTAPKHTHRFSTMSTSYKFVDFFLSYLVPYMTFAFYFTYLACPKYDVLKYALYGLDAVYVLKIVESLTVPFMDEDTGLLVTNAKLIRRGYVYSLRFFFDVLSVIPIEVPFGGGAPLMVNTLLKAYTAFLYMRGRRKKVYVVVSSKWADLTALVPLAAYVSICSWAALLPDRSVFGNRDVNTLVAVFGFLTGITTTRPSLEEIDFVLDHGLMIYTVGLNLLYSILFAVALGRSLDLYQKRWKPMATYETKVTKFKTYVHQRGLSEPLVETAWRYASLQWIKHRGLNTPSLLEDAPYTVKTRLMYNKYSDHLQNNQLFRNCHPDLIRQLCARLKPTHYYQEDYIAVCGDVDHRMYFLHFGEVEVLGEDEEGQEELLGVLTLGDSFGLAQGLYNTQPHFYTYRARTEVVVVYLERAHWRDLRAKFRVDTKIIYRRARDIPFPYERKTRHF</sequence>
<feature type="transmembrane region" description="Helical" evidence="2">
    <location>
        <begin position="46"/>
        <end position="65"/>
    </location>
</feature>
<keyword evidence="1" id="KW-0406">Ion transport</keyword>
<dbReference type="SUPFAM" id="SSF51206">
    <property type="entry name" value="cAMP-binding domain-like"/>
    <property type="match status" value="4"/>
</dbReference>
<dbReference type="CDD" id="cd00038">
    <property type="entry name" value="CAP_ED"/>
    <property type="match status" value="3"/>
</dbReference>
<dbReference type="PANTHER" id="PTHR45638:SF11">
    <property type="entry name" value="CYCLIC NUCLEOTIDE-GATED CATION CHANNEL SUBUNIT A"/>
    <property type="match status" value="1"/>
</dbReference>
<reference evidence="4 5" key="1">
    <citation type="submission" date="2024-07" db="EMBL/GenBank/DDBJ databases">
        <title>Chromosome-level genome assembly of the water stick insect Ranatra chinensis (Heteroptera: Nepidae).</title>
        <authorList>
            <person name="Liu X."/>
        </authorList>
    </citation>
    <scope>NUCLEOTIDE SEQUENCE [LARGE SCALE GENOMIC DNA]</scope>
    <source>
        <strain evidence="4">Cailab_2021Rc</strain>
        <tissue evidence="4">Muscle</tissue>
    </source>
</reference>
<dbReference type="EMBL" id="JBFDAA010000010">
    <property type="protein sequence ID" value="KAL1124514.1"/>
    <property type="molecule type" value="Genomic_DNA"/>
</dbReference>
<feature type="transmembrane region" description="Helical" evidence="2">
    <location>
        <begin position="1741"/>
        <end position="1764"/>
    </location>
</feature>
<evidence type="ECO:0000256" key="2">
    <source>
        <dbReference type="SAM" id="Phobius"/>
    </source>
</evidence>
<evidence type="ECO:0000313" key="4">
    <source>
        <dbReference type="EMBL" id="KAL1124514.1"/>
    </source>
</evidence>
<feature type="transmembrane region" description="Helical" evidence="2">
    <location>
        <begin position="633"/>
        <end position="652"/>
    </location>
</feature>
<feature type="transmembrane region" description="Helical" evidence="2">
    <location>
        <begin position="1677"/>
        <end position="1698"/>
    </location>
</feature>
<protein>
    <recommendedName>
        <fullName evidence="3">Cyclic nucleotide-binding domain-containing protein</fullName>
    </recommendedName>
</protein>
<keyword evidence="1" id="KW-1071">Ligand-gated ion channel</keyword>
<keyword evidence="2" id="KW-0812">Transmembrane</keyword>
<keyword evidence="1" id="KW-0813">Transport</keyword>
<dbReference type="Gene3D" id="1.10.287.630">
    <property type="entry name" value="Helix hairpin bin"/>
    <property type="match status" value="1"/>
</dbReference>
<keyword evidence="2" id="KW-0472">Membrane</keyword>
<feature type="transmembrane region" description="Helical" evidence="2">
    <location>
        <begin position="752"/>
        <end position="772"/>
    </location>
</feature>
<dbReference type="Pfam" id="PF00027">
    <property type="entry name" value="cNMP_binding"/>
    <property type="match status" value="1"/>
</dbReference>
<accession>A0ABD0YZ58</accession>